<dbReference type="GeneID" id="18920567"/>
<dbReference type="CDD" id="cd00200">
    <property type="entry name" value="WD40"/>
    <property type="match status" value="1"/>
</dbReference>
<dbReference type="InterPro" id="IPR019775">
    <property type="entry name" value="WD40_repeat_CS"/>
</dbReference>
<evidence type="ECO:0000256" key="1">
    <source>
        <dbReference type="ARBA" id="ARBA00022574"/>
    </source>
</evidence>
<keyword evidence="5" id="KW-1185">Reference proteome</keyword>
<dbReference type="PROSITE" id="PS50294">
    <property type="entry name" value="WD_REPEATS_REGION"/>
    <property type="match status" value="1"/>
</dbReference>
<keyword evidence="1 3" id="KW-0853">WD repeat</keyword>
<protein>
    <submittedName>
        <fullName evidence="4">Uncharacterized protein</fullName>
    </submittedName>
</protein>
<accession>K5WHR0</accession>
<dbReference type="PANTHER" id="PTHR19848:SF8">
    <property type="entry name" value="F-BOX AND WD REPEAT DOMAIN CONTAINING 7"/>
    <property type="match status" value="1"/>
</dbReference>
<gene>
    <name evidence="4" type="ORF">PHACADRAFT_87103</name>
</gene>
<dbReference type="SUPFAM" id="SSF50978">
    <property type="entry name" value="WD40 repeat-like"/>
    <property type="match status" value="1"/>
</dbReference>
<keyword evidence="2" id="KW-0677">Repeat</keyword>
<dbReference type="STRING" id="650164.K5WHR0"/>
<dbReference type="OrthoDB" id="2911645at2759"/>
<evidence type="ECO:0000256" key="2">
    <source>
        <dbReference type="ARBA" id="ARBA00022737"/>
    </source>
</evidence>
<dbReference type="FunCoup" id="K5WHR0">
    <property type="interactions" value="164"/>
</dbReference>
<dbReference type="InParanoid" id="K5WHR0"/>
<dbReference type="SMART" id="SM00320">
    <property type="entry name" value="WD40"/>
    <property type="match status" value="7"/>
</dbReference>
<evidence type="ECO:0000313" key="4">
    <source>
        <dbReference type="EMBL" id="EKM58870.1"/>
    </source>
</evidence>
<dbReference type="Proteomes" id="UP000008370">
    <property type="component" value="Unassembled WGS sequence"/>
</dbReference>
<organism evidence="4 5">
    <name type="scientific">Phanerochaete carnosa (strain HHB-10118-sp)</name>
    <name type="common">White-rot fungus</name>
    <name type="synonym">Peniophora carnosa</name>
    <dbReference type="NCBI Taxonomy" id="650164"/>
    <lineage>
        <taxon>Eukaryota</taxon>
        <taxon>Fungi</taxon>
        <taxon>Dikarya</taxon>
        <taxon>Basidiomycota</taxon>
        <taxon>Agaricomycotina</taxon>
        <taxon>Agaricomycetes</taxon>
        <taxon>Polyporales</taxon>
        <taxon>Phanerochaetaceae</taxon>
        <taxon>Phanerochaete</taxon>
    </lineage>
</organism>
<dbReference type="KEGG" id="pco:PHACADRAFT_87103"/>
<dbReference type="Gene3D" id="2.130.10.10">
    <property type="entry name" value="YVTN repeat-like/Quinoprotein amine dehydrogenase"/>
    <property type="match status" value="2"/>
</dbReference>
<dbReference type="PROSITE" id="PS50082">
    <property type="entry name" value="WD_REPEATS_2"/>
    <property type="match status" value="1"/>
</dbReference>
<dbReference type="InterPro" id="IPR015943">
    <property type="entry name" value="WD40/YVTN_repeat-like_dom_sf"/>
</dbReference>
<sequence length="402" mass="45054">MEKVISHERDRAFARRTITASDLADWPNVIRDNAGRLEDGRVHIGPTEAEAWPLKLKRLLFIDSRHPSHPCSCFSVSSDGQLLAASFRHNDILVWRLSDGLLVQRLHQQGHKYDVWSLSFSPTDCVLVSGSADKIAIVWDIKTGHVLFRLVGDEGAMRRVIYSPDGALIATGSGVYTSVKIWDAFTGVCLHSFTGEKNSIYDLAFSPDNSYFCVAVTYFCYIHDTNTFAEIARPRHETDRTLSWSVCHKGDRIVDASVKNQVKIWSMATGEELLAIDHPKLLSWPVVFSPDDAEVLAVCDADNTAVTYDSRTGQLCRIYRPSKKPRCAAYSSNGDYVVFGDTGGDLAVYDAKSGTFLATFVLGENDRYLQEIRFISDSQTVLMRFLHGPLRLCNIQDAMRMR</sequence>
<dbReference type="InterPro" id="IPR001680">
    <property type="entry name" value="WD40_rpt"/>
</dbReference>
<dbReference type="AlphaFoldDB" id="K5WHR0"/>
<dbReference type="InterPro" id="IPR036322">
    <property type="entry name" value="WD40_repeat_dom_sf"/>
</dbReference>
<evidence type="ECO:0000313" key="5">
    <source>
        <dbReference type="Proteomes" id="UP000008370"/>
    </source>
</evidence>
<dbReference type="PROSITE" id="PS00678">
    <property type="entry name" value="WD_REPEATS_1"/>
    <property type="match status" value="1"/>
</dbReference>
<name>K5WHR0_PHACS</name>
<evidence type="ECO:0000256" key="3">
    <source>
        <dbReference type="PROSITE-ProRule" id="PRU00221"/>
    </source>
</evidence>
<feature type="repeat" description="WD" evidence="3">
    <location>
        <begin position="108"/>
        <end position="149"/>
    </location>
</feature>
<reference evidence="4 5" key="1">
    <citation type="journal article" date="2012" name="BMC Genomics">
        <title>Comparative genomics of the white-rot fungi, Phanerochaete carnosa and P. chrysosporium, to elucidate the genetic basis of the distinct wood types they colonize.</title>
        <authorList>
            <person name="Suzuki H."/>
            <person name="MacDonald J."/>
            <person name="Syed K."/>
            <person name="Salamov A."/>
            <person name="Hori C."/>
            <person name="Aerts A."/>
            <person name="Henrissat B."/>
            <person name="Wiebenga A."/>
            <person name="vanKuyk P.A."/>
            <person name="Barry K."/>
            <person name="Lindquist E."/>
            <person name="LaButti K."/>
            <person name="Lapidus A."/>
            <person name="Lucas S."/>
            <person name="Coutinho P."/>
            <person name="Gong Y."/>
            <person name="Samejima M."/>
            <person name="Mahadevan R."/>
            <person name="Abou-Zaid M."/>
            <person name="de Vries R.P."/>
            <person name="Igarashi K."/>
            <person name="Yadav J.S."/>
            <person name="Grigoriev I.V."/>
            <person name="Master E.R."/>
        </authorList>
    </citation>
    <scope>NUCLEOTIDE SEQUENCE [LARGE SCALE GENOMIC DNA]</scope>
    <source>
        <strain evidence="4 5">HHB-10118-sp</strain>
    </source>
</reference>
<dbReference type="HOGENOM" id="CLU_000288_57_36_1"/>
<dbReference type="EMBL" id="JH930469">
    <property type="protein sequence ID" value="EKM58870.1"/>
    <property type="molecule type" value="Genomic_DNA"/>
</dbReference>
<dbReference type="PANTHER" id="PTHR19848">
    <property type="entry name" value="WD40 REPEAT PROTEIN"/>
    <property type="match status" value="1"/>
</dbReference>
<dbReference type="Pfam" id="PF00400">
    <property type="entry name" value="WD40"/>
    <property type="match status" value="3"/>
</dbReference>
<proteinExistence type="predicted"/>
<dbReference type="RefSeq" id="XP_007391460.1">
    <property type="nucleotide sequence ID" value="XM_007391398.1"/>
</dbReference>